<evidence type="ECO:0000313" key="2">
    <source>
        <dbReference type="Proteomes" id="UP000623010"/>
    </source>
</evidence>
<dbReference type="Proteomes" id="UP000623010">
    <property type="component" value="Unassembled WGS sequence"/>
</dbReference>
<comment type="caution">
    <text evidence="1">The sequence shown here is derived from an EMBL/GenBank/DDBJ whole genome shotgun (WGS) entry which is preliminary data.</text>
</comment>
<name>A0A918VQ80_9ACTN</name>
<sequence>MPLRGREPPTMLVAVDEQRMSSDAEGRVADVRVEVGVLGPVAAYLDELAAAVG</sequence>
<dbReference type="EMBL" id="BMWH01000036">
    <property type="protein sequence ID" value="GHA13710.1"/>
    <property type="molecule type" value="Genomic_DNA"/>
</dbReference>
<organism evidence="1 2">
    <name type="scientific">Streptomyces echinoruber</name>
    <dbReference type="NCBI Taxonomy" id="68898"/>
    <lineage>
        <taxon>Bacteria</taxon>
        <taxon>Bacillati</taxon>
        <taxon>Actinomycetota</taxon>
        <taxon>Actinomycetes</taxon>
        <taxon>Kitasatosporales</taxon>
        <taxon>Streptomycetaceae</taxon>
        <taxon>Streptomyces</taxon>
    </lineage>
</organism>
<accession>A0A918VQ80</accession>
<gene>
    <name evidence="1" type="ORF">GCM10010389_60690</name>
</gene>
<protein>
    <submittedName>
        <fullName evidence="1">Uncharacterized protein</fullName>
    </submittedName>
</protein>
<dbReference type="AlphaFoldDB" id="A0A918VQ80"/>
<keyword evidence="2" id="KW-1185">Reference proteome</keyword>
<reference evidence="1" key="1">
    <citation type="journal article" date="2014" name="Int. J. Syst. Evol. Microbiol.">
        <title>Complete genome sequence of Corynebacterium casei LMG S-19264T (=DSM 44701T), isolated from a smear-ripened cheese.</title>
        <authorList>
            <consortium name="US DOE Joint Genome Institute (JGI-PGF)"/>
            <person name="Walter F."/>
            <person name="Albersmeier A."/>
            <person name="Kalinowski J."/>
            <person name="Ruckert C."/>
        </authorList>
    </citation>
    <scope>NUCLEOTIDE SEQUENCE</scope>
    <source>
        <strain evidence="1">JCM 5016</strain>
    </source>
</reference>
<reference evidence="1" key="2">
    <citation type="submission" date="2020-09" db="EMBL/GenBank/DDBJ databases">
        <authorList>
            <person name="Sun Q."/>
            <person name="Ohkuma M."/>
        </authorList>
    </citation>
    <scope>NUCLEOTIDE SEQUENCE</scope>
    <source>
        <strain evidence="1">JCM 5016</strain>
    </source>
</reference>
<proteinExistence type="predicted"/>
<evidence type="ECO:0000313" key="1">
    <source>
        <dbReference type="EMBL" id="GHA13710.1"/>
    </source>
</evidence>